<keyword evidence="7" id="KW-0406">Ion transport</keyword>
<feature type="transmembrane region" description="Helical" evidence="9">
    <location>
        <begin position="312"/>
        <end position="331"/>
    </location>
</feature>
<reference evidence="11 12" key="1">
    <citation type="journal article" date="2019" name="ISME J.">
        <title>Insights into ecological role of a new deltaproteobacterial order Candidatus Acidulodesulfobacterales by metagenomics and metatranscriptomics.</title>
        <authorList>
            <person name="Tan S."/>
            <person name="Liu J."/>
            <person name="Fang Y."/>
            <person name="Hedlund B.P."/>
            <person name="Lian Z.H."/>
            <person name="Huang L.Y."/>
            <person name="Li J.T."/>
            <person name="Huang L.N."/>
            <person name="Li W.J."/>
            <person name="Jiang H.C."/>
            <person name="Dong H.L."/>
            <person name="Shu W.S."/>
        </authorList>
    </citation>
    <scope>NUCLEOTIDE SEQUENCE [LARGE SCALE GENOMIC DNA]</scope>
    <source>
        <strain evidence="11">AP2</strain>
    </source>
</reference>
<feature type="transmembrane region" description="Helical" evidence="9">
    <location>
        <begin position="285"/>
        <end position="306"/>
    </location>
</feature>
<comment type="caution">
    <text evidence="11">The sequence shown here is derived from an EMBL/GenBank/DDBJ whole genome shotgun (WGS) entry which is preliminary data.</text>
</comment>
<evidence type="ECO:0000259" key="10">
    <source>
        <dbReference type="Pfam" id="PF00999"/>
    </source>
</evidence>
<keyword evidence="5 9" id="KW-0812">Transmembrane</keyword>
<feature type="transmembrane region" description="Helical" evidence="9">
    <location>
        <begin position="382"/>
        <end position="402"/>
    </location>
</feature>
<feature type="transmembrane region" description="Helical" evidence="9">
    <location>
        <begin position="351"/>
        <end position="370"/>
    </location>
</feature>
<evidence type="ECO:0000313" key="12">
    <source>
        <dbReference type="Proteomes" id="UP000316562"/>
    </source>
</evidence>
<protein>
    <recommendedName>
        <fullName evidence="10">Cation/H+ exchanger transmembrane domain-containing protein</fullName>
    </recommendedName>
</protein>
<accession>A0A519BGU2</accession>
<dbReference type="Pfam" id="PF00999">
    <property type="entry name" value="Na_H_Exchanger"/>
    <property type="match status" value="1"/>
</dbReference>
<evidence type="ECO:0000313" key="11">
    <source>
        <dbReference type="EMBL" id="RZD16468.1"/>
    </source>
</evidence>
<feature type="transmembrane region" description="Helical" evidence="9">
    <location>
        <begin position="6"/>
        <end position="24"/>
    </location>
</feature>
<dbReference type="AlphaFoldDB" id="A0A519BGU2"/>
<keyword evidence="2" id="KW-0813">Transport</keyword>
<feature type="transmembrane region" description="Helical" evidence="9">
    <location>
        <begin position="87"/>
        <end position="110"/>
    </location>
</feature>
<gene>
    <name evidence="11" type="ORF">EVJ46_05475</name>
</gene>
<dbReference type="PANTHER" id="PTHR32507">
    <property type="entry name" value="NA(+)/H(+) ANTIPORTER 1"/>
    <property type="match status" value="1"/>
</dbReference>
<evidence type="ECO:0000256" key="3">
    <source>
        <dbReference type="ARBA" id="ARBA00022449"/>
    </source>
</evidence>
<feature type="transmembrane region" description="Helical" evidence="9">
    <location>
        <begin position="116"/>
        <end position="138"/>
    </location>
</feature>
<evidence type="ECO:0000256" key="1">
    <source>
        <dbReference type="ARBA" id="ARBA00004651"/>
    </source>
</evidence>
<feature type="domain" description="Cation/H+ exchanger transmembrane" evidence="10">
    <location>
        <begin position="15"/>
        <end position="393"/>
    </location>
</feature>
<evidence type="ECO:0000256" key="2">
    <source>
        <dbReference type="ARBA" id="ARBA00022448"/>
    </source>
</evidence>
<dbReference type="Proteomes" id="UP000316562">
    <property type="component" value="Unassembled WGS sequence"/>
</dbReference>
<feature type="transmembrane region" description="Helical" evidence="9">
    <location>
        <begin position="244"/>
        <end position="264"/>
    </location>
</feature>
<evidence type="ECO:0000256" key="4">
    <source>
        <dbReference type="ARBA" id="ARBA00022475"/>
    </source>
</evidence>
<feature type="transmembrane region" description="Helical" evidence="9">
    <location>
        <begin position="190"/>
        <end position="210"/>
    </location>
</feature>
<proteinExistence type="predicted"/>
<dbReference type="EMBL" id="SGBC01000002">
    <property type="protein sequence ID" value="RZD16468.1"/>
    <property type="molecule type" value="Genomic_DNA"/>
</dbReference>
<organism evidence="11 12">
    <name type="scientific">Acididesulfobacter guangdongensis</name>
    <dbReference type="NCBI Taxonomy" id="2597225"/>
    <lineage>
        <taxon>Bacteria</taxon>
        <taxon>Deltaproteobacteria</taxon>
        <taxon>Candidatus Acidulodesulfobacterales</taxon>
        <taxon>Candidatus Acididesulfobacter</taxon>
    </lineage>
</organism>
<keyword evidence="3" id="KW-0050">Antiport</keyword>
<keyword evidence="8 9" id="KW-0472">Membrane</keyword>
<keyword evidence="4" id="KW-1003">Cell membrane</keyword>
<feature type="transmembrane region" description="Helical" evidence="9">
    <location>
        <begin position="31"/>
        <end position="49"/>
    </location>
</feature>
<evidence type="ECO:0000256" key="5">
    <source>
        <dbReference type="ARBA" id="ARBA00022692"/>
    </source>
</evidence>
<name>A0A519BGU2_ACIG2</name>
<feature type="transmembrane region" description="Helical" evidence="9">
    <location>
        <begin position="61"/>
        <end position="80"/>
    </location>
</feature>
<dbReference type="GO" id="GO:0015297">
    <property type="term" value="F:antiporter activity"/>
    <property type="evidence" value="ECO:0007669"/>
    <property type="project" value="UniProtKB-KW"/>
</dbReference>
<keyword evidence="6 9" id="KW-1133">Transmembrane helix</keyword>
<feature type="transmembrane region" description="Helical" evidence="9">
    <location>
        <begin position="219"/>
        <end position="238"/>
    </location>
</feature>
<dbReference type="Gene3D" id="1.20.1530.20">
    <property type="match status" value="1"/>
</dbReference>
<dbReference type="GO" id="GO:1902600">
    <property type="term" value="P:proton transmembrane transport"/>
    <property type="evidence" value="ECO:0007669"/>
    <property type="project" value="InterPro"/>
</dbReference>
<evidence type="ECO:0000256" key="9">
    <source>
        <dbReference type="SAM" id="Phobius"/>
    </source>
</evidence>
<dbReference type="PANTHER" id="PTHR32507:SF0">
    <property type="entry name" value="NA(+)_H(+) ANTIPORTER 2-RELATED"/>
    <property type="match status" value="1"/>
</dbReference>
<comment type="subcellular location">
    <subcellularLocation>
        <location evidence="1">Cell membrane</location>
        <topology evidence="1">Multi-pass membrane protein</topology>
    </subcellularLocation>
</comment>
<evidence type="ECO:0000256" key="6">
    <source>
        <dbReference type="ARBA" id="ARBA00022989"/>
    </source>
</evidence>
<evidence type="ECO:0000256" key="8">
    <source>
        <dbReference type="ARBA" id="ARBA00023136"/>
    </source>
</evidence>
<evidence type="ECO:0000256" key="7">
    <source>
        <dbReference type="ARBA" id="ARBA00023065"/>
    </source>
</evidence>
<dbReference type="InterPro" id="IPR006153">
    <property type="entry name" value="Cation/H_exchanger_TM"/>
</dbReference>
<dbReference type="GO" id="GO:0005886">
    <property type="term" value="C:plasma membrane"/>
    <property type="evidence" value="ECO:0007669"/>
    <property type="project" value="UniProtKB-SubCell"/>
</dbReference>
<sequence length="417" mass="46272">MSPSIAIGIIGIVILLGFAGEMFFSFTKVPSILFLMLAGLILGPIYHIFNQQLFIDFAPYLSTLVLILIMFSGGLELNFITVFKSSIYSMILILIGLFLSIVLVGSFFYIMGGGDVMQSLMLGTIVSCSSSTVIMPLLSNINASAKNKTVIAIESTFNDAFAIIILIVLINFAKNSSAAVNYLSTAGNLLYSFGISSVIAIAFGIIWFILLKYISKTKYAYSITFGGMLILYLIIHFVKGNGAIAILVFGIVMGNEELLTKLKINFYKMSLKDSSIKQFNYEFSFLIRTLFFVFLGVVVELSHIGWEFADRLFIIIIMIVLGRYISASLTFYLENLKKKKEDVLPKREKYFLWSMIGRALATAIMAYMPLNAGIAGTQDFPEYAFLVIIITNILLTGGVYTYSRYVKNENKMAGIDA</sequence>
<feature type="transmembrane region" description="Helical" evidence="9">
    <location>
        <begin position="150"/>
        <end position="170"/>
    </location>
</feature>
<dbReference type="InterPro" id="IPR038770">
    <property type="entry name" value="Na+/solute_symporter_sf"/>
</dbReference>